<proteinExistence type="predicted"/>
<evidence type="ECO:0000313" key="2">
    <source>
        <dbReference type="EMBL" id="QSQ14895.1"/>
    </source>
</evidence>
<gene>
    <name evidence="2" type="ORF">JY572_02075</name>
</gene>
<dbReference type="Proteomes" id="UP000663090">
    <property type="component" value="Chromosome"/>
</dbReference>
<evidence type="ECO:0008006" key="4">
    <source>
        <dbReference type="Google" id="ProtNLM"/>
    </source>
</evidence>
<sequence length="1023" mass="105646">MRAGIVICLCVGLSTVASAEWKVGLTVTGEPYDVKAWRPGVVAIAHSTGAELHSDEMLAAQVPFSPGVGSLLLSSGCFGGVEPEGLVFGQDACLPGGPLFIGAPSGSRIRRLMQTASGTSYAVIGAEPIGLMVVRATPSGTPMFPWSSIFDEWTFLRATPVMGVTETAGNVPHALIVVVGPPHMYWFRDDRVEAEVNVSASVTTRGAQTVDLIPTSGPHPIALMGNADGLFRGQLQPSPRGTPISPFVKVPLDGLGVVNIKSVDVNTEKGSGRGTGFGLAVGSRNGGEPVVLGAVPAASAAEAGTQWRVHPAFDNASLPVTDPFDQVSCVDSTFCVITLKNQGQNVFYYFNASAPQFAPIPDPVTVNEGTTRTLDISASDPDFDAVRVSVETPPSLLSVDATARVDGVTLSLTAPEVCESTTAQFVVHASDGLGAHDQRSTVTVRIENTEGPRPPVVAPLNAATSAGGASVEFTASPGTGPCAPVDYTWSDEPGQPPLQKGPLGRATFEPPAFVCSPTGARYAYTVRALDKGRQASTPTTVTVDVRPWGKPSAPFVPNAVRRLPSGGSLELRPESLHPCDGTQGLPGVETVWRLAEGAPGLPAGLTVKNASGGTVDLASPVSSPLLQVLSSACSGGSVTLSVRNRMAVTGGGILEGPESLVRVEVEFVPEDVSSAKLDMLLDTAGGKDVEARLGTSLRCPSAHSLKARMFLESSDGALISSDVVSVPGAWAFELPAVCSDTPYTVRGELFAEGAPPIEAGRARQTLTAEARPVALGDLEGEGLVARCGAGATATLTQVIPPEACTDVKVSWEQESGPVLEHFELAGRQVTVETRETGLQELVGESVSLRVTADGGGGNRAVRRHSVPIIAEPFVDVAHSTEASSGQETGLVGVVVELGNTTACAVTGLRFVEELEGMDLVPGSVKLEGQSVVAQPIERGFQVEGLSLPAHGGSTLTYVARPRLASAPRFRGEVFLNGVPVAGPGRREPSSSCGCSQGSSGAALMGLLAVAQLLRRRRGGGARG</sequence>
<evidence type="ECO:0000313" key="3">
    <source>
        <dbReference type="Proteomes" id="UP000663090"/>
    </source>
</evidence>
<dbReference type="NCBIfam" id="TIGR03382">
    <property type="entry name" value="GC_trans_RRR"/>
    <property type="match status" value="1"/>
</dbReference>
<feature type="chain" id="PRO_5047467065" description="PKD domain-containing protein" evidence="1">
    <location>
        <begin position="20"/>
        <end position="1023"/>
    </location>
</feature>
<feature type="signal peptide" evidence="1">
    <location>
        <begin position="1"/>
        <end position="19"/>
    </location>
</feature>
<keyword evidence="3" id="KW-1185">Reference proteome</keyword>
<dbReference type="InterPro" id="IPR017756">
    <property type="entry name" value="TM_Gly-Cys-Arg_CS"/>
</dbReference>
<evidence type="ECO:0000256" key="1">
    <source>
        <dbReference type="SAM" id="SignalP"/>
    </source>
</evidence>
<organism evidence="2 3">
    <name type="scientific">Myxococcus landrumensis</name>
    <dbReference type="NCBI Taxonomy" id="2813577"/>
    <lineage>
        <taxon>Bacteria</taxon>
        <taxon>Pseudomonadati</taxon>
        <taxon>Myxococcota</taxon>
        <taxon>Myxococcia</taxon>
        <taxon>Myxococcales</taxon>
        <taxon>Cystobacterineae</taxon>
        <taxon>Myxococcaceae</taxon>
        <taxon>Myxococcus</taxon>
    </lineage>
</organism>
<accession>A0ABX7N822</accession>
<dbReference type="RefSeq" id="WP_206716645.1">
    <property type="nucleotide sequence ID" value="NZ_CP071091.1"/>
</dbReference>
<dbReference type="InterPro" id="IPR013783">
    <property type="entry name" value="Ig-like_fold"/>
</dbReference>
<name>A0ABX7N822_9BACT</name>
<keyword evidence="1" id="KW-0732">Signal</keyword>
<dbReference type="Gene3D" id="2.60.40.10">
    <property type="entry name" value="Immunoglobulins"/>
    <property type="match status" value="1"/>
</dbReference>
<dbReference type="EMBL" id="CP071091">
    <property type="protein sequence ID" value="QSQ14895.1"/>
    <property type="molecule type" value="Genomic_DNA"/>
</dbReference>
<protein>
    <recommendedName>
        <fullName evidence="4">PKD domain-containing protein</fullName>
    </recommendedName>
</protein>
<reference evidence="2 3" key="1">
    <citation type="submission" date="2021-02" db="EMBL/GenBank/DDBJ databases">
        <title>De Novo genome assembly of isolated myxobacteria.</title>
        <authorList>
            <person name="Stevens D.C."/>
        </authorList>
    </citation>
    <scope>NUCLEOTIDE SEQUENCE [LARGE SCALE GENOMIC DNA]</scope>
    <source>
        <strain evidence="2 3">SCHIC003</strain>
    </source>
</reference>